<protein>
    <submittedName>
        <fullName evidence="2">Uncharacterized protein</fullName>
    </submittedName>
</protein>
<proteinExistence type="predicted"/>
<dbReference type="EMBL" id="CP007142">
    <property type="protein sequence ID" value="AJQ93516.1"/>
    <property type="molecule type" value="Genomic_DNA"/>
</dbReference>
<dbReference type="AlphaFoldDB" id="A0A0C5VH08"/>
<dbReference type="RefSeq" id="WP_052830116.1">
    <property type="nucleotide sequence ID" value="NZ_CP007142.1"/>
</dbReference>
<gene>
    <name evidence="2" type="ORF">YC6258_01468</name>
</gene>
<dbReference type="HOGENOM" id="CLU_1319429_0_0_6"/>
<name>A0A0C5VH08_9GAMM</name>
<keyword evidence="1" id="KW-0175">Coiled coil</keyword>
<dbReference type="PROSITE" id="PS51257">
    <property type="entry name" value="PROKAR_LIPOPROTEIN"/>
    <property type="match status" value="1"/>
</dbReference>
<evidence type="ECO:0000256" key="1">
    <source>
        <dbReference type="SAM" id="Coils"/>
    </source>
</evidence>
<evidence type="ECO:0000313" key="3">
    <source>
        <dbReference type="Proteomes" id="UP000032266"/>
    </source>
</evidence>
<keyword evidence="3" id="KW-1185">Reference proteome</keyword>
<organism evidence="2 3">
    <name type="scientific">Gynuella sunshinyii YC6258</name>
    <dbReference type="NCBI Taxonomy" id="1445510"/>
    <lineage>
        <taxon>Bacteria</taxon>
        <taxon>Pseudomonadati</taxon>
        <taxon>Pseudomonadota</taxon>
        <taxon>Gammaproteobacteria</taxon>
        <taxon>Oceanospirillales</taxon>
        <taxon>Saccharospirillaceae</taxon>
        <taxon>Gynuella</taxon>
    </lineage>
</organism>
<dbReference type="KEGG" id="gsn:YC6258_01468"/>
<dbReference type="Proteomes" id="UP000032266">
    <property type="component" value="Chromosome"/>
</dbReference>
<reference evidence="2 3" key="1">
    <citation type="submission" date="2014-01" db="EMBL/GenBank/DDBJ databases">
        <title>Full genme sequencing of cellulolytic bacterium Gynuella sunshinyii YC6258T gen. nov., sp. nov.</title>
        <authorList>
            <person name="Khan H."/>
            <person name="Chung E.J."/>
            <person name="Chung Y.R."/>
        </authorList>
    </citation>
    <scope>NUCLEOTIDE SEQUENCE [LARGE SCALE GENOMIC DNA]</scope>
    <source>
        <strain evidence="2 3">YC6258</strain>
    </source>
</reference>
<dbReference type="STRING" id="1445510.YC6258_01468"/>
<feature type="coiled-coil region" evidence="1">
    <location>
        <begin position="156"/>
        <end position="197"/>
    </location>
</feature>
<sequence length="208" mass="23411">MRKVWYLFVLGLLCSCQLQDLKPIHQSPTQTDEVSVADPSIAAGSGRTVTNCDSDLSAINLSADLCNTIAWQNYLAEIPTLSEEQRTQRLEMLTISSPDELKRLLLNTAPALPLQQRIDNQILLFDKASTLPNPLGNLIFMYASQNQRLIEQEIKTSQLETQNLQQQKQLKQLQSKLAQTQKKIDALTEIEQQLNDVESNTQEGTESE</sequence>
<accession>A0A0C5VH08</accession>
<evidence type="ECO:0000313" key="2">
    <source>
        <dbReference type="EMBL" id="AJQ93516.1"/>
    </source>
</evidence>